<sequence>MQNTEQWIPVFKTGTHTDSAGNEKTWTDADLDKIAASYHPAGHEAPVVIGHPKDNSPAFGWVEGLKREGDILYAKFKDLVPEFVDMVRKGLFKKRSISLYPDLGLRHVGFLGAVPPAVKGLPDVAFNDKDGIIIEFGDCKTCKGCEQLNNFCATVEAHSRASVQNAGKEVKMKWFEWMKKKAADEGVTIDDAQSFSDVETHVRASVPAAVDIEAEVAKRVKAMEREFAEKLAAETQGLASQKAALETEKAKLAAAKAEKVKADIKDFCEGLCKEGKLTPAMTKHGMGMQTFLERIAEIEAPVEFSDGDTKKTQTPFDFMTSFLSSFKKQIEFGEVAGADKDIGRKGNAGEKIAVLIKDKMEKNKDMSYKLAFTEVQKEHPQLVHEYKEDLWQ</sequence>
<comment type="caution">
    <text evidence="2">The sequence shown here is derived from an EMBL/GenBank/DDBJ whole genome shotgun (WGS) entry which is preliminary data.</text>
</comment>
<dbReference type="EMBL" id="MJUW02000056">
    <property type="protein sequence ID" value="OQD46134.1"/>
    <property type="molecule type" value="Genomic_DNA"/>
</dbReference>
<reference evidence="2 3" key="1">
    <citation type="journal article" date="2016" name="Genome Announc.">
        <title>Draft Genome Sequence of the Anaerobic Ammonium-Oxidizing Bacterium 'Candidatus Brocadia sp. 40'.</title>
        <authorList>
            <person name="Ali M."/>
            <person name="Haroon M.F."/>
            <person name="Narita Y."/>
            <person name="Zhang L."/>
            <person name="Rangel Shaw D."/>
            <person name="Okabe S."/>
            <person name="Saikaly P.E."/>
        </authorList>
    </citation>
    <scope>NUCLEOTIDE SEQUENCE [LARGE SCALE GENOMIC DNA]</scope>
    <source>
        <strain evidence="2 3">40</strain>
    </source>
</reference>
<evidence type="ECO:0000256" key="1">
    <source>
        <dbReference type="SAM" id="Coils"/>
    </source>
</evidence>
<feature type="coiled-coil region" evidence="1">
    <location>
        <begin position="228"/>
        <end position="265"/>
    </location>
</feature>
<dbReference type="RefSeq" id="WP_070066678.1">
    <property type="nucleotide sequence ID" value="NZ_MJUW02000056.1"/>
</dbReference>
<name>A0A1V6M141_9BACT</name>
<keyword evidence="1" id="KW-0175">Coiled coil</keyword>
<dbReference type="AlphaFoldDB" id="A0A1V6M141"/>
<dbReference type="Proteomes" id="UP000242219">
    <property type="component" value="Unassembled WGS sequence"/>
</dbReference>
<evidence type="ECO:0008006" key="4">
    <source>
        <dbReference type="Google" id="ProtNLM"/>
    </source>
</evidence>
<proteinExistence type="predicted"/>
<evidence type="ECO:0000313" key="2">
    <source>
        <dbReference type="EMBL" id="OQD46134.1"/>
    </source>
</evidence>
<organism evidence="2 3">
    <name type="scientific">Candidatus Brocadia sapporoensis</name>
    <dbReference type="NCBI Taxonomy" id="392547"/>
    <lineage>
        <taxon>Bacteria</taxon>
        <taxon>Pseudomonadati</taxon>
        <taxon>Planctomycetota</taxon>
        <taxon>Candidatus Brocadiia</taxon>
        <taxon>Candidatus Brocadiales</taxon>
        <taxon>Candidatus Brocadiaceae</taxon>
        <taxon>Candidatus Brocadia</taxon>
    </lineage>
</organism>
<accession>A0A1V6M141</accession>
<gene>
    <name evidence="2" type="ORF">BIY37_04755</name>
</gene>
<evidence type="ECO:0000313" key="3">
    <source>
        <dbReference type="Proteomes" id="UP000242219"/>
    </source>
</evidence>
<keyword evidence="3" id="KW-1185">Reference proteome</keyword>
<protein>
    <recommendedName>
        <fullName evidence="4">Peptidase</fullName>
    </recommendedName>
</protein>